<dbReference type="RefSeq" id="WP_008275003.1">
    <property type="nucleotide sequence ID" value="NZ_AAXW01000010.1"/>
</dbReference>
<protein>
    <submittedName>
        <fullName evidence="2">GCN5-related N-acetyltransferase</fullName>
    </submittedName>
</protein>
<proteinExistence type="predicted"/>
<dbReference type="OrthoDB" id="9805924at2"/>
<sequence>MDTISIRLAQPSDGKNIANFNQAMAKETENKVLVPHVILAGVNTLLKNPSQGFYIVAEVDSKVVGCLMITREWSDWRNGVFWWIQSVFVLKNYRRRGVYRRMYEFVKELASNKEDVCGFRLYVEQDNLIAQETYNALGMKQLPYLMFEQPKPE</sequence>
<comment type="caution">
    <text evidence="2">The sequence shown here is derived from an EMBL/GenBank/DDBJ whole genome shotgun (WGS) entry which is preliminary data.</text>
</comment>
<evidence type="ECO:0000313" key="3">
    <source>
        <dbReference type="Proteomes" id="UP000003781"/>
    </source>
</evidence>
<dbReference type="eggNOG" id="COG0456">
    <property type="taxonomic scope" value="Bacteria"/>
</dbReference>
<reference evidence="2 3" key="1">
    <citation type="submission" date="2007-03" db="EMBL/GenBank/DDBJ databases">
        <authorList>
            <person name="Stal L."/>
            <person name="Ferriera S."/>
            <person name="Johnson J."/>
            <person name="Kravitz S."/>
            <person name="Beeson K."/>
            <person name="Sutton G."/>
            <person name="Rogers Y.-H."/>
            <person name="Friedman R."/>
            <person name="Frazier M."/>
            <person name="Venter J.C."/>
        </authorList>
    </citation>
    <scope>NUCLEOTIDE SEQUENCE [LARGE SCALE GENOMIC DNA]</scope>
    <source>
        <strain evidence="2 3">CCY0110</strain>
    </source>
</reference>
<dbReference type="Proteomes" id="UP000003781">
    <property type="component" value="Unassembled WGS sequence"/>
</dbReference>
<keyword evidence="2" id="KW-0808">Transferase</keyword>
<accession>A3INN2</accession>
<organism evidence="2 3">
    <name type="scientific">Crocosphaera chwakensis CCY0110</name>
    <dbReference type="NCBI Taxonomy" id="391612"/>
    <lineage>
        <taxon>Bacteria</taxon>
        <taxon>Bacillati</taxon>
        <taxon>Cyanobacteriota</taxon>
        <taxon>Cyanophyceae</taxon>
        <taxon>Oscillatoriophycideae</taxon>
        <taxon>Chroococcales</taxon>
        <taxon>Aphanothecaceae</taxon>
        <taxon>Crocosphaera</taxon>
        <taxon>Crocosphaera chwakensis</taxon>
    </lineage>
</organism>
<dbReference type="Gene3D" id="3.40.630.30">
    <property type="match status" value="1"/>
</dbReference>
<name>A3INN2_9CHRO</name>
<dbReference type="GO" id="GO:0016747">
    <property type="term" value="F:acyltransferase activity, transferring groups other than amino-acyl groups"/>
    <property type="evidence" value="ECO:0007669"/>
    <property type="project" value="InterPro"/>
</dbReference>
<dbReference type="SUPFAM" id="SSF55729">
    <property type="entry name" value="Acyl-CoA N-acyltransferases (Nat)"/>
    <property type="match status" value="1"/>
</dbReference>
<keyword evidence="3" id="KW-1185">Reference proteome</keyword>
<gene>
    <name evidence="2" type="ORF">CY0110_29684</name>
</gene>
<evidence type="ECO:0000259" key="1">
    <source>
        <dbReference type="PROSITE" id="PS51186"/>
    </source>
</evidence>
<feature type="domain" description="N-acetyltransferase" evidence="1">
    <location>
        <begin position="4"/>
        <end position="153"/>
    </location>
</feature>
<dbReference type="InterPro" id="IPR000182">
    <property type="entry name" value="GNAT_dom"/>
</dbReference>
<dbReference type="AlphaFoldDB" id="A3INN2"/>
<dbReference type="Pfam" id="PF00583">
    <property type="entry name" value="Acetyltransf_1"/>
    <property type="match status" value="1"/>
</dbReference>
<evidence type="ECO:0000313" key="2">
    <source>
        <dbReference type="EMBL" id="EAZ91930.1"/>
    </source>
</evidence>
<dbReference type="CDD" id="cd04301">
    <property type="entry name" value="NAT_SF"/>
    <property type="match status" value="1"/>
</dbReference>
<dbReference type="PROSITE" id="PS51186">
    <property type="entry name" value="GNAT"/>
    <property type="match status" value="1"/>
</dbReference>
<dbReference type="EMBL" id="AAXW01000010">
    <property type="protein sequence ID" value="EAZ91930.1"/>
    <property type="molecule type" value="Genomic_DNA"/>
</dbReference>
<dbReference type="InterPro" id="IPR016181">
    <property type="entry name" value="Acyl_CoA_acyltransferase"/>
</dbReference>